<keyword evidence="1" id="KW-0812">Transmembrane</keyword>
<keyword evidence="1" id="KW-0472">Membrane</keyword>
<feature type="transmembrane region" description="Helical" evidence="1">
    <location>
        <begin position="237"/>
        <end position="257"/>
    </location>
</feature>
<dbReference type="EMBL" id="CADEPI010000035">
    <property type="protein sequence ID" value="CAB3368039.1"/>
    <property type="molecule type" value="Genomic_DNA"/>
</dbReference>
<dbReference type="PANTHER" id="PTHR18945">
    <property type="entry name" value="NEUROTRANSMITTER GATED ION CHANNEL"/>
    <property type="match status" value="1"/>
</dbReference>
<feature type="chain" id="PRO_5035792632" description="Neurotransmitter-gated ion-channel ligand-binding domain-containing protein" evidence="2">
    <location>
        <begin position="19"/>
        <end position="806"/>
    </location>
</feature>
<feature type="domain" description="Neurotransmitter-gated ion-channel ligand-binding" evidence="3">
    <location>
        <begin position="38"/>
        <end position="236"/>
    </location>
</feature>
<dbReference type="CDD" id="cd18989">
    <property type="entry name" value="LGIC_ECD_cation"/>
    <property type="match status" value="2"/>
</dbReference>
<feature type="transmembrane region" description="Helical" evidence="1">
    <location>
        <begin position="264"/>
        <end position="286"/>
    </location>
</feature>
<keyword evidence="2" id="KW-0732">Signal</keyword>
<dbReference type="PRINTS" id="PR00252">
    <property type="entry name" value="NRIONCHANNEL"/>
</dbReference>
<keyword evidence="5" id="KW-1185">Reference proteome</keyword>
<reference evidence="4 5" key="1">
    <citation type="submission" date="2020-04" db="EMBL/GenBank/DDBJ databases">
        <authorList>
            <person name="Alioto T."/>
            <person name="Alioto T."/>
            <person name="Gomez Garrido J."/>
        </authorList>
    </citation>
    <scope>NUCLEOTIDE SEQUENCE [LARGE SCALE GENOMIC DNA]</scope>
</reference>
<dbReference type="InterPro" id="IPR006202">
    <property type="entry name" value="Neur_chan_lig-bd"/>
</dbReference>
<feature type="transmembrane region" description="Helical" evidence="1">
    <location>
        <begin position="784"/>
        <end position="805"/>
    </location>
</feature>
<evidence type="ECO:0000313" key="4">
    <source>
        <dbReference type="EMBL" id="CAB3368039.1"/>
    </source>
</evidence>
<dbReference type="Proteomes" id="UP000494165">
    <property type="component" value="Unassembled WGS sequence"/>
</dbReference>
<evidence type="ECO:0000256" key="1">
    <source>
        <dbReference type="SAM" id="Phobius"/>
    </source>
</evidence>
<protein>
    <recommendedName>
        <fullName evidence="3">Neurotransmitter-gated ion-channel ligand-binding domain-containing protein</fullName>
    </recommendedName>
</protein>
<name>A0A8S1CEQ6_9INSE</name>
<feature type="transmembrane region" description="Helical" evidence="1">
    <location>
        <begin position="402"/>
        <end position="420"/>
    </location>
</feature>
<organism evidence="4 5">
    <name type="scientific">Cloeon dipterum</name>
    <dbReference type="NCBI Taxonomy" id="197152"/>
    <lineage>
        <taxon>Eukaryota</taxon>
        <taxon>Metazoa</taxon>
        <taxon>Ecdysozoa</taxon>
        <taxon>Arthropoda</taxon>
        <taxon>Hexapoda</taxon>
        <taxon>Insecta</taxon>
        <taxon>Pterygota</taxon>
        <taxon>Palaeoptera</taxon>
        <taxon>Ephemeroptera</taxon>
        <taxon>Pisciforma</taxon>
        <taxon>Baetidae</taxon>
        <taxon>Cloeon</taxon>
    </lineage>
</organism>
<feature type="transmembrane region" description="Helical" evidence="1">
    <location>
        <begin position="645"/>
        <end position="665"/>
    </location>
</feature>
<sequence>MSIRPYLGVLLLVGPCLGFSCNRSPNDNSKPEFRLRYKLFCEIEYDPRVRPVENIDHTIRVNMSLDIKYLSIDEYSNQFSISAWVVTAWFDSDLKWNPSDYGIDRISVSSSMIWVPDLSVFNADSSQFFMLDGAMDCVLISSGKVRCAHDLRAPMYCDMQLQRWPFDTQNCNLLVGSWAYNGNFLDVAIMGRGINTYAFTKSNEWEMISSKSIRKAYTYSNVTYPYLQFDFELKRHAALFAASIVGPAFVLAGLVVISFLMNGLTVRCVVCCTAMLGNALFLQYVGFHLPADGDTSPYIVAFYRDSLILTLAAVVISTLVEHMRAAGDGGFGDLCGGEAPQWLVGAASFVRGRGGRAGQLLLGEDDAEKQADEDMEDVLTPRESERRGIPRCSMFATFIDRIAFLVFSIVYTLLLLLHLANAKSANCSVDPNAVADRRLRDTLLCNYDVNVIPLNPPEVNKIRARISLSLKHVTMNEKKGTMTITAWASTNWVDGQLAWKKSEFGGLESVIISSKFIWTPDLTIYNSDMTQVLLNHDPVSCFLVPEAQVFCAFHLNTPIYCQADLRLWPYDVQTCKLEIGSWIYHGEQLLVEKDVASHEQTISDYNFFENKQWAVKEIKVENVNDTFPYVSWTFKIQRHAGLFEAAFVTPAFALAGCTLLSFWVISLTHRLLLCFLSLVCNVAFLISIVGQIHEYGDEKPNIAVVYRDSIVLTLVALLFCVAMPWMENSESPKILVTIADAIRERGGRRSRLLLGVDFEQDDLEQNDSTEYQQSRPKCAVFAPLLDRMVFATLFVLYTLMLLSLLP</sequence>
<feature type="signal peptide" evidence="2">
    <location>
        <begin position="1"/>
        <end position="18"/>
    </location>
</feature>
<dbReference type="OrthoDB" id="410315at2759"/>
<keyword evidence="1" id="KW-1133">Transmembrane helix</keyword>
<dbReference type="FunFam" id="2.70.170.10:FF:000028">
    <property type="entry name" value="AcetylCholine Receptor"/>
    <property type="match status" value="1"/>
</dbReference>
<feature type="transmembrane region" description="Helical" evidence="1">
    <location>
        <begin position="672"/>
        <end position="692"/>
    </location>
</feature>
<feature type="transmembrane region" description="Helical" evidence="1">
    <location>
        <begin position="704"/>
        <end position="725"/>
    </location>
</feature>
<feature type="domain" description="Neurotransmitter-gated ion-channel ligand-binding" evidence="3">
    <location>
        <begin position="437"/>
        <end position="639"/>
    </location>
</feature>
<feature type="transmembrane region" description="Helical" evidence="1">
    <location>
        <begin position="298"/>
        <end position="320"/>
    </location>
</feature>
<evidence type="ECO:0000259" key="3">
    <source>
        <dbReference type="Pfam" id="PF02931"/>
    </source>
</evidence>
<accession>A0A8S1CEQ6</accession>
<dbReference type="InterPro" id="IPR036734">
    <property type="entry name" value="Neur_chan_lig-bd_sf"/>
</dbReference>
<dbReference type="GO" id="GO:0005230">
    <property type="term" value="F:extracellular ligand-gated monoatomic ion channel activity"/>
    <property type="evidence" value="ECO:0007669"/>
    <property type="project" value="InterPro"/>
</dbReference>
<comment type="caution">
    <text evidence="4">The sequence shown here is derived from an EMBL/GenBank/DDBJ whole genome shotgun (WGS) entry which is preliminary data.</text>
</comment>
<proteinExistence type="predicted"/>
<dbReference type="PROSITE" id="PS51257">
    <property type="entry name" value="PROKAR_LIPOPROTEIN"/>
    <property type="match status" value="1"/>
</dbReference>
<evidence type="ECO:0000313" key="5">
    <source>
        <dbReference type="Proteomes" id="UP000494165"/>
    </source>
</evidence>
<dbReference type="SUPFAM" id="SSF63712">
    <property type="entry name" value="Nicotinic receptor ligand binding domain-like"/>
    <property type="match status" value="2"/>
</dbReference>
<dbReference type="GO" id="GO:0016020">
    <property type="term" value="C:membrane"/>
    <property type="evidence" value="ECO:0007669"/>
    <property type="project" value="InterPro"/>
</dbReference>
<gene>
    <name evidence="4" type="ORF">CLODIP_2_CD08378</name>
</gene>
<dbReference type="GO" id="GO:0004888">
    <property type="term" value="F:transmembrane signaling receptor activity"/>
    <property type="evidence" value="ECO:0007669"/>
    <property type="project" value="InterPro"/>
</dbReference>
<dbReference type="AlphaFoldDB" id="A0A8S1CEQ6"/>
<evidence type="ECO:0000256" key="2">
    <source>
        <dbReference type="SAM" id="SignalP"/>
    </source>
</evidence>
<dbReference type="Pfam" id="PF02931">
    <property type="entry name" value="Neur_chan_LBD"/>
    <property type="match status" value="2"/>
</dbReference>
<dbReference type="InterPro" id="IPR006201">
    <property type="entry name" value="Neur_channel"/>
</dbReference>
<dbReference type="Gene3D" id="2.70.170.10">
    <property type="entry name" value="Neurotransmitter-gated ion-channel ligand-binding domain"/>
    <property type="match status" value="2"/>
</dbReference>